<proteinExistence type="predicted"/>
<organism evidence="1 2">
    <name type="scientific">Pseudanabaena cinerea FACHB-1277</name>
    <dbReference type="NCBI Taxonomy" id="2949581"/>
    <lineage>
        <taxon>Bacteria</taxon>
        <taxon>Bacillati</taxon>
        <taxon>Cyanobacteriota</taxon>
        <taxon>Cyanophyceae</taxon>
        <taxon>Pseudanabaenales</taxon>
        <taxon>Pseudanabaenaceae</taxon>
        <taxon>Pseudanabaena</taxon>
        <taxon>Pseudanabaena cinerea</taxon>
    </lineage>
</organism>
<dbReference type="Proteomes" id="UP000631421">
    <property type="component" value="Unassembled WGS sequence"/>
</dbReference>
<keyword evidence="2" id="KW-1185">Reference proteome</keyword>
<comment type="caution">
    <text evidence="1">The sequence shown here is derived from an EMBL/GenBank/DDBJ whole genome shotgun (WGS) entry which is preliminary data.</text>
</comment>
<protein>
    <submittedName>
        <fullName evidence="1">Uncharacterized protein</fullName>
    </submittedName>
</protein>
<gene>
    <name evidence="1" type="ORF">H6F44_07795</name>
</gene>
<dbReference type="AlphaFoldDB" id="A0A926URQ0"/>
<dbReference type="EMBL" id="JACJPY010000018">
    <property type="protein sequence ID" value="MBD2150024.1"/>
    <property type="molecule type" value="Genomic_DNA"/>
</dbReference>
<sequence>NFEGLPAILREKYDRGEYTEIPDLPHPSLPSDWDKLLNRLLTGDLYPLFQSITNAAFSNPILLVARNDLYGAISNSKISDRLGALRAGLDMLLASGYEMSPENKNLWNQAIAELNFPDEVKL</sequence>
<reference evidence="1" key="1">
    <citation type="journal article" date="2015" name="ISME J.">
        <title>Draft Genome Sequence of Streptomyces incarnatus NRRL8089, which Produces the Nucleoside Antibiotic Sinefungin.</title>
        <authorList>
            <person name="Oshima K."/>
            <person name="Hattori M."/>
            <person name="Shimizu H."/>
            <person name="Fukuda K."/>
            <person name="Nemoto M."/>
            <person name="Inagaki K."/>
            <person name="Tamura T."/>
        </authorList>
    </citation>
    <scope>NUCLEOTIDE SEQUENCE</scope>
    <source>
        <strain evidence="1">FACHB-1277</strain>
    </source>
</reference>
<dbReference type="RefSeq" id="WP_190350395.1">
    <property type="nucleotide sequence ID" value="NZ_JACJPY010000018.1"/>
</dbReference>
<evidence type="ECO:0000313" key="2">
    <source>
        <dbReference type="Proteomes" id="UP000631421"/>
    </source>
</evidence>
<accession>A0A926URQ0</accession>
<name>A0A926URQ0_9CYAN</name>
<evidence type="ECO:0000313" key="1">
    <source>
        <dbReference type="EMBL" id="MBD2150024.1"/>
    </source>
</evidence>
<reference evidence="1" key="2">
    <citation type="submission" date="2020-08" db="EMBL/GenBank/DDBJ databases">
        <authorList>
            <person name="Chen M."/>
            <person name="Teng W."/>
            <person name="Zhao L."/>
            <person name="Hu C."/>
            <person name="Zhou Y."/>
            <person name="Han B."/>
            <person name="Song L."/>
            <person name="Shu W."/>
        </authorList>
    </citation>
    <scope>NUCLEOTIDE SEQUENCE</scope>
    <source>
        <strain evidence="1">FACHB-1277</strain>
    </source>
</reference>
<feature type="non-terminal residue" evidence="1">
    <location>
        <position position="1"/>
    </location>
</feature>